<sequence length="67" mass="7541">MAMTLRLPAEDSVALARAAELESRSQTDVILTALREYIARHERASLIEQVMDAELPRYAEALERLGQ</sequence>
<accession>A0A6J7NLW0</accession>
<gene>
    <name evidence="1" type="ORF">UFOPK2786_00245</name>
    <name evidence="2" type="ORF">UFOPK3957_01172</name>
</gene>
<reference evidence="2" key="1">
    <citation type="submission" date="2020-05" db="EMBL/GenBank/DDBJ databases">
        <authorList>
            <person name="Chiriac C."/>
            <person name="Salcher M."/>
            <person name="Ghai R."/>
            <person name="Kavagutti S V."/>
        </authorList>
    </citation>
    <scope>NUCLEOTIDE SEQUENCE</scope>
</reference>
<proteinExistence type="predicted"/>
<organism evidence="2">
    <name type="scientific">freshwater metagenome</name>
    <dbReference type="NCBI Taxonomy" id="449393"/>
    <lineage>
        <taxon>unclassified sequences</taxon>
        <taxon>metagenomes</taxon>
        <taxon>ecological metagenomes</taxon>
    </lineage>
</organism>
<dbReference type="SUPFAM" id="SSF47598">
    <property type="entry name" value="Ribbon-helix-helix"/>
    <property type="match status" value="1"/>
</dbReference>
<evidence type="ECO:0000313" key="1">
    <source>
        <dbReference type="EMBL" id="CAB4732072.1"/>
    </source>
</evidence>
<dbReference type="EMBL" id="CAEZYW010000023">
    <property type="protein sequence ID" value="CAB4732072.1"/>
    <property type="molecule type" value="Genomic_DNA"/>
</dbReference>
<dbReference type="InterPro" id="IPR010985">
    <property type="entry name" value="Ribbon_hlx_hlx"/>
</dbReference>
<protein>
    <submittedName>
        <fullName evidence="2">Unannotated protein</fullName>
    </submittedName>
</protein>
<name>A0A6J7NLW0_9ZZZZ</name>
<dbReference type="EMBL" id="CAFBOM010000200">
    <property type="protein sequence ID" value="CAB4994097.1"/>
    <property type="molecule type" value="Genomic_DNA"/>
</dbReference>
<dbReference type="GO" id="GO:0006355">
    <property type="term" value="P:regulation of DNA-templated transcription"/>
    <property type="evidence" value="ECO:0007669"/>
    <property type="project" value="InterPro"/>
</dbReference>
<evidence type="ECO:0000313" key="2">
    <source>
        <dbReference type="EMBL" id="CAB4994097.1"/>
    </source>
</evidence>
<dbReference type="AlphaFoldDB" id="A0A6J7NLW0"/>